<comment type="caution">
    <text evidence="1">The sequence shown here is derived from an EMBL/GenBank/DDBJ whole genome shotgun (WGS) entry which is preliminary data.</text>
</comment>
<sequence length="163" mass="18213">MKKILLLIAVVFFSSCLKKEQKEIFSTIVINLSHSQYPKQITIDSQKSQIEYKNLNEVLAASADANKGLSDSKIVSLDEASLKEILNLFEAIDTTSQKRNKSEKGMYSSIEAHAKDGKILNIDQLNDRHADEVVFMEAVLKSIAVASKDTEVQKETKILVRAL</sequence>
<keyword evidence="2" id="KW-1185">Reference proteome</keyword>
<reference evidence="1 2" key="2">
    <citation type="submission" date="2019-06" db="EMBL/GenBank/DDBJ databases">
        <authorList>
            <person name="Seo Y."/>
        </authorList>
    </citation>
    <scope>NUCLEOTIDE SEQUENCE [LARGE SCALE GENOMIC DNA]</scope>
    <source>
        <strain evidence="1 2">MaA-Y11</strain>
    </source>
</reference>
<evidence type="ECO:0000313" key="2">
    <source>
        <dbReference type="Proteomes" id="UP000319175"/>
    </source>
</evidence>
<reference evidence="1 2" key="1">
    <citation type="submission" date="2019-06" db="EMBL/GenBank/DDBJ databases">
        <title>Flavobacterium sp. MaA-Y11 from geoumgang.</title>
        <authorList>
            <person name="Jeong S."/>
        </authorList>
    </citation>
    <scope>NUCLEOTIDE SEQUENCE [LARGE SCALE GENOMIC DNA]</scope>
    <source>
        <strain evidence="1 2">MaA-Y11</strain>
    </source>
</reference>
<gene>
    <name evidence="1" type="ORF">FJA49_12320</name>
</gene>
<dbReference type="EMBL" id="VFJE01000055">
    <property type="protein sequence ID" value="TPD67060.1"/>
    <property type="molecule type" value="Genomic_DNA"/>
</dbReference>
<proteinExistence type="predicted"/>
<dbReference type="RefSeq" id="WP_140001220.1">
    <property type="nucleotide sequence ID" value="NZ_VFJE01000055.1"/>
</dbReference>
<dbReference type="Proteomes" id="UP000319175">
    <property type="component" value="Unassembled WGS sequence"/>
</dbReference>
<organism evidence="1 2">
    <name type="scientific">Flavobacterium microcysteis</name>
    <dbReference type="NCBI Taxonomy" id="2596891"/>
    <lineage>
        <taxon>Bacteria</taxon>
        <taxon>Pseudomonadati</taxon>
        <taxon>Bacteroidota</taxon>
        <taxon>Flavobacteriia</taxon>
        <taxon>Flavobacteriales</taxon>
        <taxon>Flavobacteriaceae</taxon>
        <taxon>Flavobacterium</taxon>
    </lineage>
</organism>
<dbReference type="PROSITE" id="PS51257">
    <property type="entry name" value="PROKAR_LIPOPROTEIN"/>
    <property type="match status" value="1"/>
</dbReference>
<accession>A0A501Q2F9</accession>
<evidence type="ECO:0008006" key="3">
    <source>
        <dbReference type="Google" id="ProtNLM"/>
    </source>
</evidence>
<protein>
    <recommendedName>
        <fullName evidence="3">Lipoprotein</fullName>
    </recommendedName>
</protein>
<dbReference type="AlphaFoldDB" id="A0A501Q2F9"/>
<name>A0A501Q2F9_9FLAO</name>
<evidence type="ECO:0000313" key="1">
    <source>
        <dbReference type="EMBL" id="TPD67060.1"/>
    </source>
</evidence>
<dbReference type="OrthoDB" id="1363256at2"/>